<evidence type="ECO:0000256" key="2">
    <source>
        <dbReference type="SAM" id="Phobius"/>
    </source>
</evidence>
<name>A0AA40EVY0_9PEZI</name>
<keyword evidence="2" id="KW-0812">Transmembrane</keyword>
<feature type="transmembrane region" description="Helical" evidence="2">
    <location>
        <begin position="153"/>
        <end position="177"/>
    </location>
</feature>
<dbReference type="Proteomes" id="UP001172155">
    <property type="component" value="Unassembled WGS sequence"/>
</dbReference>
<evidence type="ECO:0000256" key="1">
    <source>
        <dbReference type="SAM" id="MobiDB-lite"/>
    </source>
</evidence>
<gene>
    <name evidence="3" type="ORF">B0T18DRAFT_390997</name>
</gene>
<feature type="region of interest" description="Disordered" evidence="1">
    <location>
        <begin position="334"/>
        <end position="368"/>
    </location>
</feature>
<comment type="caution">
    <text evidence="3">The sequence shown here is derived from an EMBL/GenBank/DDBJ whole genome shotgun (WGS) entry which is preliminary data.</text>
</comment>
<evidence type="ECO:0000313" key="3">
    <source>
        <dbReference type="EMBL" id="KAK0746573.1"/>
    </source>
</evidence>
<dbReference type="EMBL" id="JAUKUD010000004">
    <property type="protein sequence ID" value="KAK0746573.1"/>
    <property type="molecule type" value="Genomic_DNA"/>
</dbReference>
<organism evidence="3 4">
    <name type="scientific">Schizothecium vesticola</name>
    <dbReference type="NCBI Taxonomy" id="314040"/>
    <lineage>
        <taxon>Eukaryota</taxon>
        <taxon>Fungi</taxon>
        <taxon>Dikarya</taxon>
        <taxon>Ascomycota</taxon>
        <taxon>Pezizomycotina</taxon>
        <taxon>Sordariomycetes</taxon>
        <taxon>Sordariomycetidae</taxon>
        <taxon>Sordariales</taxon>
        <taxon>Schizotheciaceae</taxon>
        <taxon>Schizothecium</taxon>
    </lineage>
</organism>
<proteinExistence type="predicted"/>
<feature type="transmembrane region" description="Helical" evidence="2">
    <location>
        <begin position="273"/>
        <end position="291"/>
    </location>
</feature>
<keyword evidence="2" id="KW-0472">Membrane</keyword>
<feature type="transmembrane region" description="Helical" evidence="2">
    <location>
        <begin position="43"/>
        <end position="66"/>
    </location>
</feature>
<sequence>MSNYTAPAAPTATPAAPAPPPEPAQDGPPYLPQTAILGGVPTLALDGPICAVFLAFFLGGAILNMTIYQTNRRHRYKFLFSALLFGFCMARILALTMRLVWAAYPTNISVAIASQIFTAAGVLLLFVTNLVFTRRILRAYHPFFGWHPLVTHAFNLLVVLLAAVLLLVISATVQSFFTLDAPARAADRAIQLAAAAFLAAVAGLPLPAAAAALLAPRRTRIDRFGDGAFRTKFRLLLATAALLFAGAALRAGAAFHPAPLRAPERWYHAKPAYYLANFGVELVVVYAYTLARFDRRFYVPDGSRAPGHYSCAAAAEYGGSAAAVAAALAEFEKGGGGGGVSPGASKRSSAWSGRWSSAAAGKGGRWPR</sequence>
<dbReference type="PANTHER" id="PTHR35184:SF1">
    <property type="entry name" value="INTEGRAL MEMBRANE PROTEIN"/>
    <property type="match status" value="1"/>
</dbReference>
<feature type="transmembrane region" description="Helical" evidence="2">
    <location>
        <begin position="235"/>
        <end position="253"/>
    </location>
</feature>
<feature type="region of interest" description="Disordered" evidence="1">
    <location>
        <begin position="1"/>
        <end position="25"/>
    </location>
</feature>
<keyword evidence="2" id="KW-1133">Transmembrane helix</keyword>
<feature type="transmembrane region" description="Helical" evidence="2">
    <location>
        <begin position="189"/>
        <end position="214"/>
    </location>
</feature>
<dbReference type="AlphaFoldDB" id="A0AA40EVY0"/>
<keyword evidence="4" id="KW-1185">Reference proteome</keyword>
<dbReference type="Pfam" id="PF11309">
    <property type="entry name" value="DUF3112"/>
    <property type="match status" value="1"/>
</dbReference>
<feature type="transmembrane region" description="Helical" evidence="2">
    <location>
        <begin position="78"/>
        <end position="104"/>
    </location>
</feature>
<accession>A0AA40EVY0</accession>
<dbReference type="InterPro" id="IPR021460">
    <property type="entry name" value="DUF3112"/>
</dbReference>
<protein>
    <submittedName>
        <fullName evidence="3">Uncharacterized protein</fullName>
    </submittedName>
</protein>
<evidence type="ECO:0000313" key="4">
    <source>
        <dbReference type="Proteomes" id="UP001172155"/>
    </source>
</evidence>
<feature type="compositionally biased region" description="Low complexity" evidence="1">
    <location>
        <begin position="343"/>
        <end position="360"/>
    </location>
</feature>
<reference evidence="3" key="1">
    <citation type="submission" date="2023-06" db="EMBL/GenBank/DDBJ databases">
        <title>Genome-scale phylogeny and comparative genomics of the fungal order Sordariales.</title>
        <authorList>
            <consortium name="Lawrence Berkeley National Laboratory"/>
            <person name="Hensen N."/>
            <person name="Bonometti L."/>
            <person name="Westerberg I."/>
            <person name="Brannstrom I.O."/>
            <person name="Guillou S."/>
            <person name="Cros-Aarteil S."/>
            <person name="Calhoun S."/>
            <person name="Haridas S."/>
            <person name="Kuo A."/>
            <person name="Mondo S."/>
            <person name="Pangilinan J."/>
            <person name="Riley R."/>
            <person name="LaButti K."/>
            <person name="Andreopoulos B."/>
            <person name="Lipzen A."/>
            <person name="Chen C."/>
            <person name="Yanf M."/>
            <person name="Daum C."/>
            <person name="Ng V."/>
            <person name="Clum A."/>
            <person name="Steindorff A."/>
            <person name="Ohm R."/>
            <person name="Martin F."/>
            <person name="Silar P."/>
            <person name="Natvig D."/>
            <person name="Lalanne C."/>
            <person name="Gautier V."/>
            <person name="Ament-velasquez S.L."/>
            <person name="Kruys A."/>
            <person name="Hutchinson M.I."/>
            <person name="Powell A.J."/>
            <person name="Barry K."/>
            <person name="Miller A.N."/>
            <person name="Grigoriev I.V."/>
            <person name="Debuchy R."/>
            <person name="Gladieux P."/>
            <person name="Thoren M.H."/>
            <person name="Johannesson H."/>
        </authorList>
    </citation>
    <scope>NUCLEOTIDE SEQUENCE</scope>
    <source>
        <strain evidence="3">SMH3187-1</strain>
    </source>
</reference>
<dbReference type="PANTHER" id="PTHR35184">
    <property type="entry name" value="YALI0C10208P"/>
    <property type="match status" value="1"/>
</dbReference>
<feature type="transmembrane region" description="Helical" evidence="2">
    <location>
        <begin position="110"/>
        <end position="132"/>
    </location>
</feature>
<feature type="compositionally biased region" description="Low complexity" evidence="1">
    <location>
        <begin position="1"/>
        <end position="15"/>
    </location>
</feature>